<keyword evidence="6" id="KW-0325">Glycoprotein</keyword>
<evidence type="ECO:0000313" key="18">
    <source>
        <dbReference type="EMBL" id="KAG7141569.1"/>
    </source>
</evidence>
<feature type="region of interest" description="Disordered" evidence="14">
    <location>
        <begin position="665"/>
        <end position="688"/>
    </location>
</feature>
<dbReference type="Pfam" id="PF00933">
    <property type="entry name" value="Glyco_hydro_3"/>
    <property type="match status" value="1"/>
</dbReference>
<keyword evidence="7" id="KW-0119">Carbohydrate metabolism</keyword>
<dbReference type="PROSITE" id="PS51257">
    <property type="entry name" value="PROKAR_LIPOPROTEIN"/>
    <property type="match status" value="1"/>
</dbReference>
<dbReference type="PANTHER" id="PTHR42715:SF29">
    <property type="entry name" value="BETA-GLUCOSIDASE A-RELATED"/>
    <property type="match status" value="1"/>
</dbReference>
<evidence type="ECO:0000259" key="16">
    <source>
        <dbReference type="Pfam" id="PF00933"/>
    </source>
</evidence>
<dbReference type="UniPathway" id="UPA00696"/>
<dbReference type="GO" id="GO:0008422">
    <property type="term" value="F:beta-glucosidase activity"/>
    <property type="evidence" value="ECO:0007669"/>
    <property type="project" value="UniProtKB-EC"/>
</dbReference>
<keyword evidence="8" id="KW-0326">Glycosidase</keyword>
<dbReference type="EC" id="3.2.1.21" evidence="4"/>
<gene>
    <name evidence="18" type="ORF">HYQ45_001839</name>
</gene>
<dbReference type="Pfam" id="PF01915">
    <property type="entry name" value="Glyco_hydro_3_C"/>
    <property type="match status" value="1"/>
</dbReference>
<accession>A0A8I3AW49</accession>
<evidence type="ECO:0000313" key="19">
    <source>
        <dbReference type="Proteomes" id="UP000689129"/>
    </source>
</evidence>
<comment type="pathway">
    <text evidence="2">Glycan metabolism; cellulose degradation.</text>
</comment>
<dbReference type="FunFam" id="3.40.50.1700:FF:000003">
    <property type="entry name" value="Probable beta-glucosidase"/>
    <property type="match status" value="1"/>
</dbReference>
<comment type="catalytic activity">
    <reaction evidence="1">
        <text>Hydrolysis of terminal, non-reducing beta-D-glucosyl residues with release of beta-D-glucose.</text>
        <dbReference type="EC" id="3.2.1.21"/>
    </reaction>
</comment>
<keyword evidence="9" id="KW-0624">Polysaccharide degradation</keyword>
<evidence type="ECO:0000259" key="17">
    <source>
        <dbReference type="Pfam" id="PF01915"/>
    </source>
</evidence>
<evidence type="ECO:0000256" key="4">
    <source>
        <dbReference type="ARBA" id="ARBA00012744"/>
    </source>
</evidence>
<name>A0A8I3AW49_VERLO</name>
<evidence type="ECO:0000256" key="8">
    <source>
        <dbReference type="ARBA" id="ARBA00023295"/>
    </source>
</evidence>
<reference evidence="18" key="1">
    <citation type="journal article" date="2021" name="Mol. Plant Pathol.">
        <title>A 20-kb lineage-specific genomic region tames virulence in pathogenic amphidiploid Verticillium longisporum.</title>
        <authorList>
            <person name="Harting R."/>
            <person name="Starke J."/>
            <person name="Kusch H."/>
            <person name="Poggeler S."/>
            <person name="Maurus I."/>
            <person name="Schluter R."/>
            <person name="Landesfeind M."/>
            <person name="Bulla I."/>
            <person name="Nowrousian M."/>
            <person name="de Jonge R."/>
            <person name="Stahlhut G."/>
            <person name="Hoff K.J."/>
            <person name="Asshauer K.P."/>
            <person name="Thurmer A."/>
            <person name="Stanke M."/>
            <person name="Daniel R."/>
            <person name="Morgenstern B."/>
            <person name="Thomma B.P.H.J."/>
            <person name="Kronstad J.W."/>
            <person name="Braus-Stromeyer S.A."/>
            <person name="Braus G.H."/>
        </authorList>
    </citation>
    <scope>NUCLEOTIDE SEQUENCE</scope>
    <source>
        <strain evidence="18">Vl32</strain>
    </source>
</reference>
<evidence type="ECO:0000256" key="6">
    <source>
        <dbReference type="ARBA" id="ARBA00023180"/>
    </source>
</evidence>
<comment type="caution">
    <text evidence="18">The sequence shown here is derived from an EMBL/GenBank/DDBJ whole genome shotgun (WGS) entry which is preliminary data.</text>
</comment>
<dbReference type="Proteomes" id="UP000689129">
    <property type="component" value="Unassembled WGS sequence"/>
</dbReference>
<feature type="chain" id="PRO_5034502355" description="Beta-glucosidase cel3A" evidence="15">
    <location>
        <begin position="19"/>
        <end position="703"/>
    </location>
</feature>
<dbReference type="AlphaFoldDB" id="A0A8I3AW49"/>
<evidence type="ECO:0000256" key="12">
    <source>
        <dbReference type="ARBA" id="ARBA00083231"/>
    </source>
</evidence>
<dbReference type="PROSITE" id="PS00775">
    <property type="entry name" value="GLYCOSYL_HYDROL_F3"/>
    <property type="match status" value="1"/>
</dbReference>
<evidence type="ECO:0000256" key="14">
    <source>
        <dbReference type="SAM" id="MobiDB-lite"/>
    </source>
</evidence>
<keyword evidence="15" id="KW-0732">Signal</keyword>
<dbReference type="GO" id="GO:0030245">
    <property type="term" value="P:cellulose catabolic process"/>
    <property type="evidence" value="ECO:0007669"/>
    <property type="project" value="UniProtKB-UniPathway"/>
</dbReference>
<dbReference type="InterPro" id="IPR019800">
    <property type="entry name" value="Glyco_hydro_3_AS"/>
</dbReference>
<evidence type="ECO:0000256" key="7">
    <source>
        <dbReference type="ARBA" id="ARBA00023277"/>
    </source>
</evidence>
<dbReference type="InterPro" id="IPR050288">
    <property type="entry name" value="Cellulose_deg_GH3"/>
</dbReference>
<evidence type="ECO:0000256" key="15">
    <source>
        <dbReference type="SAM" id="SignalP"/>
    </source>
</evidence>
<feature type="domain" description="Glycoside hydrolase family 3 N-terminal" evidence="16">
    <location>
        <begin position="111"/>
        <end position="297"/>
    </location>
</feature>
<evidence type="ECO:0000256" key="10">
    <source>
        <dbReference type="ARBA" id="ARBA00070030"/>
    </source>
</evidence>
<evidence type="ECO:0000256" key="1">
    <source>
        <dbReference type="ARBA" id="ARBA00000448"/>
    </source>
</evidence>
<evidence type="ECO:0000256" key="5">
    <source>
        <dbReference type="ARBA" id="ARBA00022801"/>
    </source>
</evidence>
<evidence type="ECO:0000256" key="13">
    <source>
        <dbReference type="ARBA" id="ARBA00083611"/>
    </source>
</evidence>
<evidence type="ECO:0000256" key="9">
    <source>
        <dbReference type="ARBA" id="ARBA00023326"/>
    </source>
</evidence>
<feature type="signal peptide" evidence="15">
    <location>
        <begin position="1"/>
        <end position="18"/>
    </location>
</feature>
<dbReference type="OrthoDB" id="416222at2759"/>
<evidence type="ECO:0000256" key="2">
    <source>
        <dbReference type="ARBA" id="ARBA00004987"/>
    </source>
</evidence>
<protein>
    <recommendedName>
        <fullName evidence="10">Beta-glucosidase cel3A</fullName>
        <ecNumber evidence="4">3.2.1.21</ecNumber>
    </recommendedName>
    <alternativeName>
        <fullName evidence="11">Beta-D-glucoside glucohydrolase cel3A</fullName>
    </alternativeName>
    <alternativeName>
        <fullName evidence="13">Cellobiase cel3A</fullName>
    </alternativeName>
    <alternativeName>
        <fullName evidence="12">Gentiobiase cel3A</fullName>
    </alternativeName>
</protein>
<dbReference type="PANTHER" id="PTHR42715">
    <property type="entry name" value="BETA-GLUCOSIDASE"/>
    <property type="match status" value="1"/>
</dbReference>
<dbReference type="InterPro" id="IPR002772">
    <property type="entry name" value="Glyco_hydro_3_C"/>
</dbReference>
<dbReference type="EMBL" id="JAEMWZ010000029">
    <property type="protein sequence ID" value="KAG7141569.1"/>
    <property type="molecule type" value="Genomic_DNA"/>
</dbReference>
<dbReference type="FunFam" id="3.20.20.300:FF:000002">
    <property type="entry name" value="Probable beta-glucosidase"/>
    <property type="match status" value="1"/>
</dbReference>
<comment type="similarity">
    <text evidence="3">Belongs to the glycosyl hydrolase 3 family.</text>
</comment>
<keyword evidence="5" id="KW-0378">Hydrolase</keyword>
<evidence type="ECO:0000256" key="3">
    <source>
        <dbReference type="ARBA" id="ARBA00005336"/>
    </source>
</evidence>
<feature type="region of interest" description="Disordered" evidence="14">
    <location>
        <begin position="21"/>
        <end position="42"/>
    </location>
</feature>
<feature type="domain" description="Glycoside hydrolase family 3 C-terminal" evidence="17">
    <location>
        <begin position="359"/>
        <end position="610"/>
    </location>
</feature>
<sequence>MKLTLATALLAASGCVSAGQPKLKRQTNSSSELAFSPPHYPSPWMNPQATGWEDAYARAREVVEQMTLLEKVNLTTGVGWSGDLCVGNVGSIPRIGWRGLCLQDGPQGRLPAGGRNWEGFAVDPYLSGVAVAESVRGIQDAGAIANVKHYIVNEQEHFRQAGEAQGYGYDVDEALSSNVDDKTMHELYLWPFADAVRAGAGSVMCSYQQINNSYGCQNSHLLNGLLKDELGFQGFVLSDWQAQHAGAATAVAGLDMAMPGDTRFNTGVAFWGANLTNAILNGTVPEYRLDDMAMRIMAAFFKVGKTLDDVPDINFSSWTKDTIGPLHWAAQDNVQVINQHVDVRQDHGALIRTIAARGTVLLKNEGSLPLNKPKFVAVIGEDAGPRPVGPNGCPDHGCNNGTLAAGWGSGTASFPYLITPDSALQFQAVSDGSRYESILSNWDYERTEALVSQADATALVFVNANSGEGYISVDGNEGDRKNLTLWNGGDELIQRVAAANNNTIVIIHSVGPVLVTDWYENPNITAIIWAGLPGQESGNSIADILYGRVNPGGKTPFTWGPTVESYGVDVLREPNNGNGAPQSDFDEGVFIDYRCSSHAPIFEFGYGLSYTTFEFSNLQIERHDVHDYVPTTGQTSPAPRFGANYNPKEALADPKYGQTAEEFLPEGALDASPQPRLPASGGPGGNPMLWDVIHGHRDRDQHG</sequence>
<proteinExistence type="inferred from homology"/>
<dbReference type="InterPro" id="IPR001764">
    <property type="entry name" value="Glyco_hydro_3_N"/>
</dbReference>
<evidence type="ECO:0000256" key="11">
    <source>
        <dbReference type="ARBA" id="ARBA00078013"/>
    </source>
</evidence>
<organism evidence="18 19">
    <name type="scientific">Verticillium longisporum</name>
    <name type="common">Verticillium dahliae var. longisporum</name>
    <dbReference type="NCBI Taxonomy" id="100787"/>
    <lineage>
        <taxon>Eukaryota</taxon>
        <taxon>Fungi</taxon>
        <taxon>Dikarya</taxon>
        <taxon>Ascomycota</taxon>
        <taxon>Pezizomycotina</taxon>
        <taxon>Sordariomycetes</taxon>
        <taxon>Hypocreomycetidae</taxon>
        <taxon>Glomerellales</taxon>
        <taxon>Plectosphaerellaceae</taxon>
        <taxon>Verticillium</taxon>
    </lineage>
</organism>